<keyword evidence="1" id="KW-1133">Transmembrane helix</keyword>
<name>A0A9P7DMG7_9AGAM</name>
<protein>
    <submittedName>
        <fullName evidence="2">Uncharacterized protein</fullName>
    </submittedName>
</protein>
<accession>A0A9P7DMG7</accession>
<feature type="transmembrane region" description="Helical" evidence="1">
    <location>
        <begin position="90"/>
        <end position="111"/>
    </location>
</feature>
<dbReference type="AlphaFoldDB" id="A0A9P7DMG7"/>
<comment type="caution">
    <text evidence="2">The sequence shown here is derived from an EMBL/GenBank/DDBJ whole genome shotgun (WGS) entry which is preliminary data.</text>
</comment>
<keyword evidence="1" id="KW-0472">Membrane</keyword>
<feature type="transmembrane region" description="Helical" evidence="1">
    <location>
        <begin position="56"/>
        <end position="78"/>
    </location>
</feature>
<reference evidence="2" key="1">
    <citation type="journal article" date="2020" name="New Phytol.">
        <title>Comparative genomics reveals dynamic genome evolution in host specialist ectomycorrhizal fungi.</title>
        <authorList>
            <person name="Lofgren L.A."/>
            <person name="Nguyen N.H."/>
            <person name="Vilgalys R."/>
            <person name="Ruytinx J."/>
            <person name="Liao H.L."/>
            <person name="Branco S."/>
            <person name="Kuo A."/>
            <person name="LaButti K."/>
            <person name="Lipzen A."/>
            <person name="Andreopoulos W."/>
            <person name="Pangilinan J."/>
            <person name="Riley R."/>
            <person name="Hundley H."/>
            <person name="Na H."/>
            <person name="Barry K."/>
            <person name="Grigoriev I.V."/>
            <person name="Stajich J.E."/>
            <person name="Kennedy P.G."/>
        </authorList>
    </citation>
    <scope>NUCLEOTIDE SEQUENCE</scope>
    <source>
        <strain evidence="2">S12</strain>
    </source>
</reference>
<keyword evidence="3" id="KW-1185">Reference proteome</keyword>
<sequence>MTVLYLVTRYIAMPYSVYVIVWPTSLCCTNSPSLTTSAVVLLTMTSVSLTDTVSNILFYARSGTNSIVTAMLGVIMIARLHAMYQGSRMMFIFLVIIFLAVNVACAAIAAIELSHTVAKELIVSGTYMCSVEDKGDGQPLPSMIWTFNTIWRGPHTVSFSLAVKHFLDLRRLGPSTGSTIGNCFRVLIKSHVLYFAR</sequence>
<evidence type="ECO:0000313" key="3">
    <source>
        <dbReference type="Proteomes" id="UP000719766"/>
    </source>
</evidence>
<evidence type="ECO:0000256" key="1">
    <source>
        <dbReference type="SAM" id="Phobius"/>
    </source>
</evidence>
<dbReference type="EMBL" id="JABBWE010000013">
    <property type="protein sequence ID" value="KAG1798453.1"/>
    <property type="molecule type" value="Genomic_DNA"/>
</dbReference>
<keyword evidence="1" id="KW-0812">Transmembrane</keyword>
<dbReference type="Proteomes" id="UP000719766">
    <property type="component" value="Unassembled WGS sequence"/>
</dbReference>
<evidence type="ECO:0000313" key="2">
    <source>
        <dbReference type="EMBL" id="KAG1798453.1"/>
    </source>
</evidence>
<gene>
    <name evidence="2" type="ORF">HD556DRAFT_184242</name>
</gene>
<dbReference type="GeneID" id="64603592"/>
<organism evidence="2 3">
    <name type="scientific">Suillus plorans</name>
    <dbReference type="NCBI Taxonomy" id="116603"/>
    <lineage>
        <taxon>Eukaryota</taxon>
        <taxon>Fungi</taxon>
        <taxon>Dikarya</taxon>
        <taxon>Basidiomycota</taxon>
        <taxon>Agaricomycotina</taxon>
        <taxon>Agaricomycetes</taxon>
        <taxon>Agaricomycetidae</taxon>
        <taxon>Boletales</taxon>
        <taxon>Suillineae</taxon>
        <taxon>Suillaceae</taxon>
        <taxon>Suillus</taxon>
    </lineage>
</organism>
<proteinExistence type="predicted"/>
<dbReference type="OrthoDB" id="2680768at2759"/>
<dbReference type="RefSeq" id="XP_041163139.1">
    <property type="nucleotide sequence ID" value="XM_041309828.1"/>
</dbReference>